<dbReference type="InterPro" id="IPR010766">
    <property type="entry name" value="DRTGG"/>
</dbReference>
<accession>A0A1I5SIA4</accession>
<evidence type="ECO:0000313" key="3">
    <source>
        <dbReference type="Proteomes" id="UP000198577"/>
    </source>
</evidence>
<dbReference type="OrthoDB" id="9800356at2"/>
<dbReference type="AlphaFoldDB" id="A0A1I5SIA4"/>
<gene>
    <name evidence="2" type="ORF">SAMN05444406_102148</name>
</gene>
<dbReference type="SUPFAM" id="SSF75138">
    <property type="entry name" value="HprK N-terminal domain-like"/>
    <property type="match status" value="1"/>
</dbReference>
<evidence type="ECO:0000313" key="2">
    <source>
        <dbReference type="EMBL" id="SFP70504.1"/>
    </source>
</evidence>
<dbReference type="STRING" id="937334.SAMN05444406_102148"/>
<protein>
    <submittedName>
        <fullName evidence="2">DRTGG domain-containing protein</fullName>
    </submittedName>
</protein>
<dbReference type="RefSeq" id="WP_025747007.1">
    <property type="nucleotide sequence ID" value="NZ_FOXR01000002.1"/>
</dbReference>
<organism evidence="2 3">
    <name type="scientific">Caldicoprobacter faecalis</name>
    <dbReference type="NCBI Taxonomy" id="937334"/>
    <lineage>
        <taxon>Bacteria</taxon>
        <taxon>Bacillati</taxon>
        <taxon>Bacillota</taxon>
        <taxon>Clostridia</taxon>
        <taxon>Caldicoprobacterales</taxon>
        <taxon>Caldicoprobacteraceae</taxon>
        <taxon>Caldicoprobacter</taxon>
    </lineage>
</organism>
<dbReference type="InterPro" id="IPR028979">
    <property type="entry name" value="Ser_kin/Pase_Hpr-like_N_sf"/>
</dbReference>
<feature type="domain" description="DRTGG" evidence="1">
    <location>
        <begin position="6"/>
        <end position="107"/>
    </location>
</feature>
<proteinExistence type="predicted"/>
<dbReference type="Gene3D" id="3.40.1390.20">
    <property type="entry name" value="HprK N-terminal domain-like"/>
    <property type="match status" value="1"/>
</dbReference>
<sequence>MKVSQIIEALSLKVLAGESFLDREVCSGYCCDLLSRVMARGEKGMVWITVQTHMNIVAVATLIEMACIIIPEGIEVERKVLDKAEEEGVIILSSDLTAFELAGKLYQMGIVPVKVR</sequence>
<evidence type="ECO:0000259" key="1">
    <source>
        <dbReference type="Pfam" id="PF07085"/>
    </source>
</evidence>
<dbReference type="Proteomes" id="UP000198577">
    <property type="component" value="Unassembled WGS sequence"/>
</dbReference>
<name>A0A1I5SIA4_9FIRM</name>
<dbReference type="EMBL" id="FOXR01000002">
    <property type="protein sequence ID" value="SFP70504.1"/>
    <property type="molecule type" value="Genomic_DNA"/>
</dbReference>
<reference evidence="2 3" key="1">
    <citation type="submission" date="2016-10" db="EMBL/GenBank/DDBJ databases">
        <authorList>
            <person name="de Groot N.N."/>
        </authorList>
    </citation>
    <scope>NUCLEOTIDE SEQUENCE [LARGE SCALE GENOMIC DNA]</scope>
    <source>
        <strain evidence="2 3">DSM 20678</strain>
    </source>
</reference>
<dbReference type="Pfam" id="PF07085">
    <property type="entry name" value="DRTGG"/>
    <property type="match status" value="1"/>
</dbReference>
<keyword evidence="3" id="KW-1185">Reference proteome</keyword>